<comment type="caution">
    <text evidence="8">The sequence shown here is derived from an EMBL/GenBank/DDBJ whole genome shotgun (WGS) entry which is preliminary data.</text>
</comment>
<dbReference type="GO" id="GO:0005886">
    <property type="term" value="C:plasma membrane"/>
    <property type="evidence" value="ECO:0007669"/>
    <property type="project" value="UniProtKB-SubCell"/>
</dbReference>
<evidence type="ECO:0000256" key="2">
    <source>
        <dbReference type="ARBA" id="ARBA00010488"/>
    </source>
</evidence>
<sequence>MVVRIVRLFLSYLLYEFSTRKKEVVIFSGYNGLKYNFNSKYLFEYFLTKSDYKSYFIINDDSLREHLNSTIGNFFITTKKQQDLKLIFTAFTWITSGGLPIRIPYVNRNRVVVNLWHGIPFKGIGVANGENSVIQNILIRFIYSKYDLISATSELFQQIMTRSFAVKQNQVKILGQAWNDQLWKLNNRMKILQSLYGPDLPTVDKVFLYAPTWRNKHKTTFFPFADFSLNRLEDFLEKHKMIICLRTHQLDINNATNYTACKRILLLNEDKVADIMAILNIFDGLISDYSGIIFDFLLLDRPIILLPYDESEYISERNVNFDFELFEFINSPKDMNCFLNLLLEVTNNFSVPDKQRRFKDVVHYYTDNRSCERHYNEISKLIKFKYRLS</sequence>
<comment type="similarity">
    <text evidence="2">Belongs to the CDP-glycerol glycerophosphotransferase family.</text>
</comment>
<dbReference type="Proteomes" id="UP000291917">
    <property type="component" value="Unassembled WGS sequence"/>
</dbReference>
<dbReference type="InterPro" id="IPR043149">
    <property type="entry name" value="TagF_N"/>
</dbReference>
<dbReference type="GO" id="GO:0047355">
    <property type="term" value="F:CDP-glycerol glycerophosphotransferase activity"/>
    <property type="evidence" value="ECO:0007669"/>
    <property type="project" value="InterPro"/>
</dbReference>
<dbReference type="EMBL" id="RCXL01000002">
    <property type="protein sequence ID" value="RYT77776.1"/>
    <property type="molecule type" value="Genomic_DNA"/>
</dbReference>
<dbReference type="GO" id="GO:0019350">
    <property type="term" value="P:teichoic acid biosynthetic process"/>
    <property type="evidence" value="ECO:0007669"/>
    <property type="project" value="UniProtKB-KW"/>
</dbReference>
<comment type="subcellular location">
    <subcellularLocation>
        <location evidence="1">Cell membrane</location>
        <topology evidence="1">Peripheral membrane protein</topology>
    </subcellularLocation>
</comment>
<name>A0A4Q5H879_9BACE</name>
<dbReference type="EMBL" id="VVZX01000002">
    <property type="protein sequence ID" value="KAA5276682.1"/>
    <property type="molecule type" value="Genomic_DNA"/>
</dbReference>
<accession>A0A4Q5H879</accession>
<dbReference type="PANTHER" id="PTHR37316:SF3">
    <property type="entry name" value="TEICHOIC ACID GLYCEROL-PHOSPHATE TRANSFERASE"/>
    <property type="match status" value="1"/>
</dbReference>
<evidence type="ECO:0000256" key="4">
    <source>
        <dbReference type="ARBA" id="ARBA00022679"/>
    </source>
</evidence>
<reference evidence="8 9" key="2">
    <citation type="journal article" date="2019" name="Science, e1252229">
        <title>Invertible promoters mediate bacterial phase variation, antibiotic resistance, and host adaptation in the gut.</title>
        <authorList>
            <person name="Jiang X."/>
            <person name="Hall A.B."/>
            <person name="Arthur T.D."/>
            <person name="Plichta D.R."/>
            <person name="Covington C.T."/>
            <person name="Poyet M."/>
            <person name="Crothers J."/>
            <person name="Moses P.L."/>
            <person name="Tolonen A.C."/>
            <person name="Vlamakis H."/>
            <person name="Alm E.J."/>
            <person name="Xavier R.J."/>
        </authorList>
    </citation>
    <scope>NUCLEOTIDE SEQUENCE [LARGE SCALE GENOMIC DNA]</scope>
    <source>
        <strain evidence="8">Bj_0095</strain>
        <strain evidence="9">bj_0095</strain>
    </source>
</reference>
<evidence type="ECO:0000256" key="1">
    <source>
        <dbReference type="ARBA" id="ARBA00004202"/>
    </source>
</evidence>
<dbReference type="Gene3D" id="3.40.50.11820">
    <property type="match status" value="1"/>
</dbReference>
<dbReference type="PANTHER" id="PTHR37316">
    <property type="entry name" value="TEICHOIC ACID GLYCEROL-PHOSPHATE PRIMASE"/>
    <property type="match status" value="1"/>
</dbReference>
<evidence type="ECO:0000313" key="9">
    <source>
        <dbReference type="Proteomes" id="UP000291917"/>
    </source>
</evidence>
<keyword evidence="5" id="KW-0777">Teichoic acid biosynthesis</keyword>
<evidence type="ECO:0000313" key="8">
    <source>
        <dbReference type="EMBL" id="RYT77776.1"/>
    </source>
</evidence>
<dbReference type="InterPro" id="IPR043148">
    <property type="entry name" value="TagF_C"/>
</dbReference>
<evidence type="ECO:0008006" key="11">
    <source>
        <dbReference type="Google" id="ProtNLM"/>
    </source>
</evidence>
<dbReference type="InterPro" id="IPR051612">
    <property type="entry name" value="Teichoic_Acid_Biosynth"/>
</dbReference>
<evidence type="ECO:0000313" key="10">
    <source>
        <dbReference type="Proteomes" id="UP000335496"/>
    </source>
</evidence>
<dbReference type="Pfam" id="PF04464">
    <property type="entry name" value="Glyphos_transf"/>
    <property type="match status" value="1"/>
</dbReference>
<dbReference type="Proteomes" id="UP000335496">
    <property type="component" value="Unassembled WGS sequence"/>
</dbReference>
<evidence type="ECO:0000313" key="7">
    <source>
        <dbReference type="EMBL" id="KAA5276682.1"/>
    </source>
</evidence>
<keyword evidence="6" id="KW-0472">Membrane</keyword>
<dbReference type="RefSeq" id="WP_130088820.1">
    <property type="nucleotide sequence ID" value="NZ_JADNCV010000008.1"/>
</dbReference>
<reference evidence="7 10" key="1">
    <citation type="journal article" date="2019" name="Nat. Med.">
        <title>A library of human gut bacterial isolates paired with longitudinal multiomics data enables mechanistic microbiome research.</title>
        <authorList>
            <person name="Poyet M."/>
            <person name="Groussin M."/>
            <person name="Gibbons S.M."/>
            <person name="Avila-Pacheco J."/>
            <person name="Jiang X."/>
            <person name="Kearney S.M."/>
            <person name="Perrotta A.R."/>
            <person name="Berdy B."/>
            <person name="Zhao S."/>
            <person name="Lieberman T.D."/>
            <person name="Swanson P.K."/>
            <person name="Smith M."/>
            <person name="Roesemann S."/>
            <person name="Alexander J.E."/>
            <person name="Rich S.A."/>
            <person name="Livny J."/>
            <person name="Vlamakis H."/>
            <person name="Clish C."/>
            <person name="Bullock K."/>
            <person name="Deik A."/>
            <person name="Scott J."/>
            <person name="Pierce K.A."/>
            <person name="Xavier R.J."/>
            <person name="Alm E.J."/>
        </authorList>
    </citation>
    <scope>NUCLEOTIDE SEQUENCE [LARGE SCALE GENOMIC DNA]</scope>
    <source>
        <strain evidence="7 10">BIOML-A1</strain>
    </source>
</reference>
<evidence type="ECO:0000256" key="3">
    <source>
        <dbReference type="ARBA" id="ARBA00022475"/>
    </source>
</evidence>
<evidence type="ECO:0000256" key="5">
    <source>
        <dbReference type="ARBA" id="ARBA00022944"/>
    </source>
</evidence>
<gene>
    <name evidence="8" type="ORF">EAJ03_01195</name>
    <name evidence="7" type="ORF">F2Z23_01190</name>
</gene>
<dbReference type="SUPFAM" id="SSF53756">
    <property type="entry name" value="UDP-Glycosyltransferase/glycogen phosphorylase"/>
    <property type="match status" value="1"/>
</dbReference>
<keyword evidence="3" id="KW-1003">Cell membrane</keyword>
<proteinExistence type="inferred from homology"/>
<dbReference type="AlphaFoldDB" id="A0A4Q5H879"/>
<keyword evidence="10" id="KW-1185">Reference proteome</keyword>
<evidence type="ECO:0000256" key="6">
    <source>
        <dbReference type="ARBA" id="ARBA00023136"/>
    </source>
</evidence>
<protein>
    <recommendedName>
        <fullName evidence="11">Teichoic acid poly(glycerol phosphate) polymerase</fullName>
    </recommendedName>
</protein>
<keyword evidence="4" id="KW-0808">Transferase</keyword>
<dbReference type="InterPro" id="IPR007554">
    <property type="entry name" value="Glycerophosphate_synth"/>
</dbReference>
<dbReference type="Gene3D" id="3.40.50.12580">
    <property type="match status" value="1"/>
</dbReference>
<organism evidence="8 9">
    <name type="scientific">Bacteroides eggerthii</name>
    <dbReference type="NCBI Taxonomy" id="28111"/>
    <lineage>
        <taxon>Bacteria</taxon>
        <taxon>Pseudomonadati</taxon>
        <taxon>Bacteroidota</taxon>
        <taxon>Bacteroidia</taxon>
        <taxon>Bacteroidales</taxon>
        <taxon>Bacteroidaceae</taxon>
        <taxon>Bacteroides</taxon>
    </lineage>
</organism>